<dbReference type="UniPathway" id="UPA00241">
    <property type="reaction ID" value="UER00356"/>
</dbReference>
<name>A0A4E0RUG2_9GAMM</name>
<dbReference type="GO" id="GO:0004140">
    <property type="term" value="F:dephospho-CoA kinase activity"/>
    <property type="evidence" value="ECO:0007669"/>
    <property type="project" value="UniProtKB-UniRule"/>
</dbReference>
<dbReference type="CDD" id="cd02022">
    <property type="entry name" value="DPCK"/>
    <property type="match status" value="1"/>
</dbReference>
<dbReference type="EMBL" id="JSZA02000002">
    <property type="protein sequence ID" value="TGO03744.1"/>
    <property type="molecule type" value="Genomic_DNA"/>
</dbReference>
<evidence type="ECO:0000256" key="3">
    <source>
        <dbReference type="ARBA" id="ARBA00022840"/>
    </source>
</evidence>
<gene>
    <name evidence="5" type="primary">coaE</name>
    <name evidence="7" type="ORF">PN36_00855</name>
</gene>
<dbReference type="InterPro" id="IPR001977">
    <property type="entry name" value="Depp_CoAkinase"/>
</dbReference>
<feature type="binding site" evidence="5">
    <location>
        <begin position="14"/>
        <end position="19"/>
    </location>
    <ligand>
        <name>ATP</name>
        <dbReference type="ChEBI" id="CHEBI:30616"/>
    </ligand>
</feature>
<evidence type="ECO:0000256" key="4">
    <source>
        <dbReference type="ARBA" id="ARBA00022993"/>
    </source>
</evidence>
<evidence type="ECO:0000256" key="2">
    <source>
        <dbReference type="ARBA" id="ARBA00022741"/>
    </source>
</evidence>
<keyword evidence="8" id="KW-1185">Reference proteome</keyword>
<dbReference type="PANTHER" id="PTHR10695:SF46">
    <property type="entry name" value="BIFUNCTIONAL COENZYME A SYNTHASE-RELATED"/>
    <property type="match status" value="1"/>
</dbReference>
<dbReference type="NCBIfam" id="TIGR00152">
    <property type="entry name" value="dephospho-CoA kinase"/>
    <property type="match status" value="1"/>
</dbReference>
<dbReference type="Pfam" id="PF01121">
    <property type="entry name" value="CoaE"/>
    <property type="match status" value="1"/>
</dbReference>
<dbReference type="Gene3D" id="3.40.50.300">
    <property type="entry name" value="P-loop containing nucleotide triphosphate hydrolases"/>
    <property type="match status" value="1"/>
</dbReference>
<evidence type="ECO:0000256" key="1">
    <source>
        <dbReference type="ARBA" id="ARBA00009018"/>
    </source>
</evidence>
<evidence type="ECO:0000256" key="5">
    <source>
        <dbReference type="HAMAP-Rule" id="MF_00376"/>
    </source>
</evidence>
<comment type="similarity">
    <text evidence="1 5">Belongs to the CoaE family.</text>
</comment>
<sequence length="206" mass="23009">MVLPLKIGLTGGIASGKTTVSKHFAKIGVPVIDADVIAHALVEPGQPALEHIIQTFGSEIINSRGQLNRAKLRKKIYANPFERQRLEAILHPRIKKNMQEQIASLHDAYCLLSIPLLIETGMLELVDRVLVVDCPPPLQEQRIKTRDGLNSKEIEQIIKVQATRETRLAIANDVIDNDSSLENLQKQVLALHQRYCKWCNVCNSAL</sequence>
<dbReference type="Proteomes" id="UP000030428">
    <property type="component" value="Unassembled WGS sequence"/>
</dbReference>
<keyword evidence="3 5" id="KW-0067">ATP-binding</keyword>
<dbReference type="EC" id="2.7.1.24" evidence="5 6"/>
<proteinExistence type="inferred from homology"/>
<dbReference type="GO" id="GO:0005524">
    <property type="term" value="F:ATP binding"/>
    <property type="evidence" value="ECO:0007669"/>
    <property type="project" value="UniProtKB-UniRule"/>
</dbReference>
<comment type="caution">
    <text evidence="7">The sequence shown here is derived from an EMBL/GenBank/DDBJ whole genome shotgun (WGS) entry which is preliminary data.</text>
</comment>
<dbReference type="AlphaFoldDB" id="A0A4E0RUG2"/>
<protein>
    <recommendedName>
        <fullName evidence="5 6">Dephospho-CoA kinase</fullName>
        <ecNumber evidence="5 6">2.7.1.24</ecNumber>
    </recommendedName>
    <alternativeName>
        <fullName evidence="5">Dephosphocoenzyme A kinase</fullName>
    </alternativeName>
</protein>
<dbReference type="HAMAP" id="MF_00376">
    <property type="entry name" value="Dephospho_CoA_kinase"/>
    <property type="match status" value="1"/>
</dbReference>
<evidence type="ECO:0000313" key="8">
    <source>
        <dbReference type="Proteomes" id="UP000030428"/>
    </source>
</evidence>
<accession>A0A4E0RUG2</accession>
<comment type="function">
    <text evidence="5">Catalyzes the phosphorylation of the 3'-hydroxyl group of dephosphocoenzyme A to form coenzyme A.</text>
</comment>
<organism evidence="7 8">
    <name type="scientific">Candidatus Thiomargarita nelsonii</name>
    <dbReference type="NCBI Taxonomy" id="1003181"/>
    <lineage>
        <taxon>Bacteria</taxon>
        <taxon>Pseudomonadati</taxon>
        <taxon>Pseudomonadota</taxon>
        <taxon>Gammaproteobacteria</taxon>
        <taxon>Thiotrichales</taxon>
        <taxon>Thiotrichaceae</taxon>
        <taxon>Thiomargarita</taxon>
    </lineage>
</organism>
<dbReference type="PROSITE" id="PS51219">
    <property type="entry name" value="DPCK"/>
    <property type="match status" value="1"/>
</dbReference>
<dbReference type="SUPFAM" id="SSF52540">
    <property type="entry name" value="P-loop containing nucleoside triphosphate hydrolases"/>
    <property type="match status" value="1"/>
</dbReference>
<keyword evidence="2 5" id="KW-0547">Nucleotide-binding</keyword>
<evidence type="ECO:0000313" key="7">
    <source>
        <dbReference type="EMBL" id="TGO03744.1"/>
    </source>
</evidence>
<keyword evidence="5" id="KW-0418">Kinase</keyword>
<comment type="catalytic activity">
    <reaction evidence="5">
        <text>3'-dephospho-CoA + ATP = ADP + CoA + H(+)</text>
        <dbReference type="Rhea" id="RHEA:18245"/>
        <dbReference type="ChEBI" id="CHEBI:15378"/>
        <dbReference type="ChEBI" id="CHEBI:30616"/>
        <dbReference type="ChEBI" id="CHEBI:57287"/>
        <dbReference type="ChEBI" id="CHEBI:57328"/>
        <dbReference type="ChEBI" id="CHEBI:456216"/>
        <dbReference type="EC" id="2.7.1.24"/>
    </reaction>
</comment>
<keyword evidence="5" id="KW-0963">Cytoplasm</keyword>
<dbReference type="InterPro" id="IPR027417">
    <property type="entry name" value="P-loop_NTPase"/>
</dbReference>
<keyword evidence="4 5" id="KW-0173">Coenzyme A biosynthesis</keyword>
<comment type="pathway">
    <text evidence="5">Cofactor biosynthesis; coenzyme A biosynthesis; CoA from (R)-pantothenate: step 5/5.</text>
</comment>
<dbReference type="GO" id="GO:0005737">
    <property type="term" value="C:cytoplasm"/>
    <property type="evidence" value="ECO:0007669"/>
    <property type="project" value="UniProtKB-SubCell"/>
</dbReference>
<keyword evidence="5" id="KW-0808">Transferase</keyword>
<dbReference type="PANTHER" id="PTHR10695">
    <property type="entry name" value="DEPHOSPHO-COA KINASE-RELATED"/>
    <property type="match status" value="1"/>
</dbReference>
<comment type="subcellular location">
    <subcellularLocation>
        <location evidence="5">Cytoplasm</location>
    </subcellularLocation>
</comment>
<evidence type="ECO:0000256" key="6">
    <source>
        <dbReference type="NCBIfam" id="TIGR00152"/>
    </source>
</evidence>
<dbReference type="GO" id="GO:0015937">
    <property type="term" value="P:coenzyme A biosynthetic process"/>
    <property type="evidence" value="ECO:0007669"/>
    <property type="project" value="UniProtKB-UniRule"/>
</dbReference>
<reference evidence="7 8" key="1">
    <citation type="journal article" date="2016" name="Front. Microbiol.">
        <title>Single-Cell (Meta-)Genomics of a Dimorphic Candidatus Thiomargarita nelsonii Reveals Genomic Plasticity.</title>
        <authorList>
            <person name="Flood B.E."/>
            <person name="Fliss P."/>
            <person name="Jones D.S."/>
            <person name="Dick G.J."/>
            <person name="Jain S."/>
            <person name="Kaster A.K."/>
            <person name="Winkel M."/>
            <person name="Mussmann M."/>
            <person name="Bailey J."/>
        </authorList>
    </citation>
    <scope>NUCLEOTIDE SEQUENCE [LARGE SCALE GENOMIC DNA]</scope>
    <source>
        <strain evidence="7">Hydrate Ridge</strain>
    </source>
</reference>